<keyword evidence="1" id="KW-0862">Zinc</keyword>
<dbReference type="InterPro" id="IPR007527">
    <property type="entry name" value="Znf_SWIM"/>
</dbReference>
<dbReference type="PANTHER" id="PTHR31973">
    <property type="entry name" value="POLYPROTEIN, PUTATIVE-RELATED"/>
    <property type="match status" value="1"/>
</dbReference>
<keyword evidence="1" id="KW-0863">Zinc-finger</keyword>
<dbReference type="PROSITE" id="PS50966">
    <property type="entry name" value="ZF_SWIM"/>
    <property type="match status" value="1"/>
</dbReference>
<dbReference type="GO" id="GO:0008270">
    <property type="term" value="F:zinc ion binding"/>
    <property type="evidence" value="ECO:0007669"/>
    <property type="project" value="UniProtKB-KW"/>
</dbReference>
<sequence length="222" mass="26466">MHSTNLDTTMKLKMVSEPNLKGPFLWKILTIVGLESNNGDDLDLSPLSNFTFIIDIQKMFLVTEYKFCHKHIYENIRKTWRTKEYKDNLWKYIIVITVQEFNHPMRGFDSYNKKHMNGMHNEDDLHMIKVQHKCVGPLTPSSTKIVETNKQRLLNTWKRPWKGRHVVEIDQRVCRCRKLELTRIPCRHVLAVQFDKPYNDKNVGELYTYVHNARTCSCQRRK</sequence>
<evidence type="ECO:0000313" key="4">
    <source>
        <dbReference type="Proteomes" id="UP000235145"/>
    </source>
</evidence>
<keyword evidence="4" id="KW-1185">Reference proteome</keyword>
<comment type="caution">
    <text evidence="3">The sequence shown here is derived from an EMBL/GenBank/DDBJ whole genome shotgun (WGS) entry which is preliminary data.</text>
</comment>
<proteinExistence type="predicted"/>
<dbReference type="EMBL" id="NBSK02000009">
    <property type="protein sequence ID" value="KAJ0186599.1"/>
    <property type="molecule type" value="Genomic_DNA"/>
</dbReference>
<name>A0A9R1UGB5_LACSA</name>
<accession>A0A9R1UGB5</accession>
<reference evidence="3 4" key="1">
    <citation type="journal article" date="2017" name="Nat. Commun.">
        <title>Genome assembly with in vitro proximity ligation data and whole-genome triplication in lettuce.</title>
        <authorList>
            <person name="Reyes-Chin-Wo S."/>
            <person name="Wang Z."/>
            <person name="Yang X."/>
            <person name="Kozik A."/>
            <person name="Arikit S."/>
            <person name="Song C."/>
            <person name="Xia L."/>
            <person name="Froenicke L."/>
            <person name="Lavelle D.O."/>
            <person name="Truco M.J."/>
            <person name="Xia R."/>
            <person name="Zhu S."/>
            <person name="Xu C."/>
            <person name="Xu H."/>
            <person name="Xu X."/>
            <person name="Cox K."/>
            <person name="Korf I."/>
            <person name="Meyers B.C."/>
            <person name="Michelmore R.W."/>
        </authorList>
    </citation>
    <scope>NUCLEOTIDE SEQUENCE [LARGE SCALE GENOMIC DNA]</scope>
    <source>
        <strain evidence="4">cv. Salinas</strain>
        <tissue evidence="3">Seedlings</tissue>
    </source>
</reference>
<evidence type="ECO:0000256" key="1">
    <source>
        <dbReference type="PROSITE-ProRule" id="PRU00325"/>
    </source>
</evidence>
<dbReference type="PANTHER" id="PTHR31973:SF190">
    <property type="entry name" value="MULE TRANSPOSASE DOMAIN-CONTAINING PROTEIN"/>
    <property type="match status" value="1"/>
</dbReference>
<organism evidence="3 4">
    <name type="scientific">Lactuca sativa</name>
    <name type="common">Garden lettuce</name>
    <dbReference type="NCBI Taxonomy" id="4236"/>
    <lineage>
        <taxon>Eukaryota</taxon>
        <taxon>Viridiplantae</taxon>
        <taxon>Streptophyta</taxon>
        <taxon>Embryophyta</taxon>
        <taxon>Tracheophyta</taxon>
        <taxon>Spermatophyta</taxon>
        <taxon>Magnoliopsida</taxon>
        <taxon>eudicotyledons</taxon>
        <taxon>Gunneridae</taxon>
        <taxon>Pentapetalae</taxon>
        <taxon>asterids</taxon>
        <taxon>campanulids</taxon>
        <taxon>Asterales</taxon>
        <taxon>Asteraceae</taxon>
        <taxon>Cichorioideae</taxon>
        <taxon>Cichorieae</taxon>
        <taxon>Lactucinae</taxon>
        <taxon>Lactuca</taxon>
    </lineage>
</organism>
<evidence type="ECO:0000313" key="3">
    <source>
        <dbReference type="EMBL" id="KAJ0186599.1"/>
    </source>
</evidence>
<dbReference type="Pfam" id="PF04434">
    <property type="entry name" value="SWIM"/>
    <property type="match status" value="1"/>
</dbReference>
<evidence type="ECO:0000259" key="2">
    <source>
        <dbReference type="PROSITE" id="PS50966"/>
    </source>
</evidence>
<dbReference type="Proteomes" id="UP000235145">
    <property type="component" value="Unassembled WGS sequence"/>
</dbReference>
<dbReference type="AlphaFoldDB" id="A0A9R1UGB5"/>
<keyword evidence="1" id="KW-0479">Metal-binding</keyword>
<protein>
    <recommendedName>
        <fullName evidence="2">SWIM-type domain-containing protein</fullName>
    </recommendedName>
</protein>
<gene>
    <name evidence="3" type="ORF">LSAT_V11C900459290</name>
</gene>
<feature type="domain" description="SWIM-type" evidence="2">
    <location>
        <begin position="165"/>
        <end position="197"/>
    </location>
</feature>